<accession>A0A3M7PY11</accession>
<dbReference type="EMBL" id="REGN01008270">
    <property type="protein sequence ID" value="RNA04007.1"/>
    <property type="molecule type" value="Genomic_DNA"/>
</dbReference>
<sequence>MVEEAELNLEFFYSGKNKTICINFFFNLNSKLVQVRLSDKNIFGLGNKKKKYSKKNNKVNKKYEQIFTSSCAIFVFYVIITDQKPIKMTMTTYLLIKKIR</sequence>
<gene>
    <name evidence="2" type="ORF">BpHYR1_006925</name>
</gene>
<keyword evidence="1" id="KW-0812">Transmembrane</keyword>
<name>A0A3M7PY11_BRAPC</name>
<keyword evidence="3" id="KW-1185">Reference proteome</keyword>
<dbReference type="Proteomes" id="UP000276133">
    <property type="component" value="Unassembled WGS sequence"/>
</dbReference>
<feature type="transmembrane region" description="Helical" evidence="1">
    <location>
        <begin position="63"/>
        <end position="80"/>
    </location>
</feature>
<keyword evidence="1" id="KW-0472">Membrane</keyword>
<protein>
    <submittedName>
        <fullName evidence="2">Uncharacterized protein</fullName>
    </submittedName>
</protein>
<evidence type="ECO:0000256" key="1">
    <source>
        <dbReference type="SAM" id="Phobius"/>
    </source>
</evidence>
<organism evidence="2 3">
    <name type="scientific">Brachionus plicatilis</name>
    <name type="common">Marine rotifer</name>
    <name type="synonym">Brachionus muelleri</name>
    <dbReference type="NCBI Taxonomy" id="10195"/>
    <lineage>
        <taxon>Eukaryota</taxon>
        <taxon>Metazoa</taxon>
        <taxon>Spiralia</taxon>
        <taxon>Gnathifera</taxon>
        <taxon>Rotifera</taxon>
        <taxon>Eurotatoria</taxon>
        <taxon>Monogononta</taxon>
        <taxon>Pseudotrocha</taxon>
        <taxon>Ploima</taxon>
        <taxon>Brachionidae</taxon>
        <taxon>Brachionus</taxon>
    </lineage>
</organism>
<keyword evidence="1" id="KW-1133">Transmembrane helix</keyword>
<evidence type="ECO:0000313" key="3">
    <source>
        <dbReference type="Proteomes" id="UP000276133"/>
    </source>
</evidence>
<comment type="caution">
    <text evidence="2">The sequence shown here is derived from an EMBL/GenBank/DDBJ whole genome shotgun (WGS) entry which is preliminary data.</text>
</comment>
<dbReference type="AlphaFoldDB" id="A0A3M7PY11"/>
<reference evidence="2 3" key="1">
    <citation type="journal article" date="2018" name="Sci. Rep.">
        <title>Genomic signatures of local adaptation to the degree of environmental predictability in rotifers.</title>
        <authorList>
            <person name="Franch-Gras L."/>
            <person name="Hahn C."/>
            <person name="Garcia-Roger E.M."/>
            <person name="Carmona M.J."/>
            <person name="Serra M."/>
            <person name="Gomez A."/>
        </authorList>
    </citation>
    <scope>NUCLEOTIDE SEQUENCE [LARGE SCALE GENOMIC DNA]</scope>
    <source>
        <strain evidence="2">HYR1</strain>
    </source>
</reference>
<proteinExistence type="predicted"/>
<evidence type="ECO:0000313" key="2">
    <source>
        <dbReference type="EMBL" id="RNA04007.1"/>
    </source>
</evidence>